<sequence>MTATLNEESPDMSKHPIPRARALLSSALCTLLLAACGPQGTEAPRAEAPAPEATEQGTVLHELKLSNTRSVRFIESAPGDVFVAESGHMDLDAAHLREAMKAEPPQGKALADVYLALVPGATREDVPAALVAAQGRVDMARHLQEREAARSEGRAAANAPLAEGPSALNTERGPSATSLNDTWDWVGDKNWFQSNFCATTATQSRTCIMDYWYGSYSGVKDNTVYFRAVGLAAGFDSTAYFYTQYKSCGVWPWSSCEWKVNYSTTLQARHYMMVTWDTGPRSRWAGIDQSSDRVYLSTIWSTSSSTPPPAQEPCTVYARAHATTCYNLDGTPSSISNTLCGDACAGSYSTASQWATQALGTQTCLGAYAGCCLYYVDQNFNRCGG</sequence>
<name>A0A511TJV7_MYXFU</name>
<accession>A0A511TJV7</accession>
<evidence type="ECO:0000313" key="3">
    <source>
        <dbReference type="Proteomes" id="UP000321514"/>
    </source>
</evidence>
<dbReference type="AlphaFoldDB" id="A0A511TJV7"/>
<feature type="region of interest" description="Disordered" evidence="1">
    <location>
        <begin position="146"/>
        <end position="176"/>
    </location>
</feature>
<proteinExistence type="predicted"/>
<protein>
    <submittedName>
        <fullName evidence="2">Uncharacterized protein</fullName>
    </submittedName>
</protein>
<dbReference type="STRING" id="1334629.MFUL124B02_31375"/>
<gene>
    <name evidence="2" type="ORF">MFU01_85350</name>
</gene>
<dbReference type="Proteomes" id="UP000321514">
    <property type="component" value="Unassembled WGS sequence"/>
</dbReference>
<evidence type="ECO:0000313" key="2">
    <source>
        <dbReference type="EMBL" id="GEN13498.1"/>
    </source>
</evidence>
<comment type="caution">
    <text evidence="2">The sequence shown here is derived from an EMBL/GenBank/DDBJ whole genome shotgun (WGS) entry which is preliminary data.</text>
</comment>
<organism evidence="2 3">
    <name type="scientific">Myxococcus fulvus</name>
    <dbReference type="NCBI Taxonomy" id="33"/>
    <lineage>
        <taxon>Bacteria</taxon>
        <taxon>Pseudomonadati</taxon>
        <taxon>Myxococcota</taxon>
        <taxon>Myxococcia</taxon>
        <taxon>Myxococcales</taxon>
        <taxon>Cystobacterineae</taxon>
        <taxon>Myxococcaceae</taxon>
        <taxon>Myxococcus</taxon>
    </lineage>
</organism>
<reference evidence="2 3" key="1">
    <citation type="submission" date="2019-07" db="EMBL/GenBank/DDBJ databases">
        <title>Whole genome shotgun sequence of Myxococcus fulvus NBRC 100333.</title>
        <authorList>
            <person name="Hosoyama A."/>
            <person name="Uohara A."/>
            <person name="Ohji S."/>
            <person name="Ichikawa N."/>
        </authorList>
    </citation>
    <scope>NUCLEOTIDE SEQUENCE [LARGE SCALE GENOMIC DNA]</scope>
    <source>
        <strain evidence="2 3">NBRC 100333</strain>
    </source>
</reference>
<dbReference type="EMBL" id="BJXR01000083">
    <property type="protein sequence ID" value="GEN13498.1"/>
    <property type="molecule type" value="Genomic_DNA"/>
</dbReference>
<evidence type="ECO:0000256" key="1">
    <source>
        <dbReference type="SAM" id="MobiDB-lite"/>
    </source>
</evidence>